<name>A0A7I7Z0X6_9MYCO</name>
<gene>
    <name evidence="3" type="ORF">MPRM_41750</name>
</gene>
<dbReference type="FunFam" id="3.40.50.720:FF:000084">
    <property type="entry name" value="Short-chain dehydrogenase reductase"/>
    <property type="match status" value="1"/>
</dbReference>
<dbReference type="PANTHER" id="PTHR24321:SF14">
    <property type="entry name" value="SHORT-CHAIN TYPE DEHYDROGENASE_REDUCTASE BLR2146-RELATED"/>
    <property type="match status" value="1"/>
</dbReference>
<evidence type="ECO:0000313" key="3">
    <source>
        <dbReference type="EMBL" id="BBZ46894.1"/>
    </source>
</evidence>
<dbReference type="CDD" id="cd05233">
    <property type="entry name" value="SDR_c"/>
    <property type="match status" value="1"/>
</dbReference>
<evidence type="ECO:0000256" key="1">
    <source>
        <dbReference type="ARBA" id="ARBA00006484"/>
    </source>
</evidence>
<dbReference type="Pfam" id="PF13561">
    <property type="entry name" value="adh_short_C2"/>
    <property type="match status" value="1"/>
</dbReference>
<dbReference type="EMBL" id="AP022614">
    <property type="protein sequence ID" value="BBZ46894.1"/>
    <property type="molecule type" value="Genomic_DNA"/>
</dbReference>
<evidence type="ECO:0000313" key="4">
    <source>
        <dbReference type="Proteomes" id="UP000467105"/>
    </source>
</evidence>
<dbReference type="PRINTS" id="PR00081">
    <property type="entry name" value="GDHRDH"/>
</dbReference>
<dbReference type="PROSITE" id="PS00061">
    <property type="entry name" value="ADH_SHORT"/>
    <property type="match status" value="1"/>
</dbReference>
<keyword evidence="2" id="KW-0560">Oxidoreductase</keyword>
<dbReference type="InterPro" id="IPR036291">
    <property type="entry name" value="NAD(P)-bd_dom_sf"/>
</dbReference>
<sequence length="263" mass="27122">MTDMTTPGYTHASSMRGHAAIVTGAAQGVGKGVAAALLERGARVLLVDIQGDKLAATTAELAALGHAEMLVADLRDPDSAGRIASAAADAFGAVHGLVNNAIATNEPKAFVDITVEDLALGYDVGPRATFLLMQAVHPLMVEAGGGSIVNLGSGTGTGGEPRWGGYAAAKEGIRGLSKVAALEWGRDNIRVNVVCPFAESDGVKLWKSFAPNDYAKALRRIPMKRIGDVRTDVGALVAFLLGTDATFITGQTIHVDGGIGCFR</sequence>
<dbReference type="Proteomes" id="UP000467105">
    <property type="component" value="Chromosome"/>
</dbReference>
<comment type="similarity">
    <text evidence="1">Belongs to the short-chain dehydrogenases/reductases (SDR) family.</text>
</comment>
<proteinExistence type="inferred from homology"/>
<dbReference type="InterPro" id="IPR002347">
    <property type="entry name" value="SDR_fam"/>
</dbReference>
<organism evidence="3 4">
    <name type="scientific">Mycobacterium parmense</name>
    <dbReference type="NCBI Taxonomy" id="185642"/>
    <lineage>
        <taxon>Bacteria</taxon>
        <taxon>Bacillati</taxon>
        <taxon>Actinomycetota</taxon>
        <taxon>Actinomycetes</taxon>
        <taxon>Mycobacteriales</taxon>
        <taxon>Mycobacteriaceae</taxon>
        <taxon>Mycobacterium</taxon>
        <taxon>Mycobacterium simiae complex</taxon>
    </lineage>
</organism>
<dbReference type="GO" id="GO:0016491">
    <property type="term" value="F:oxidoreductase activity"/>
    <property type="evidence" value="ECO:0007669"/>
    <property type="project" value="UniProtKB-KW"/>
</dbReference>
<accession>A0A7I7Z0X6</accession>
<dbReference type="SUPFAM" id="SSF51735">
    <property type="entry name" value="NAD(P)-binding Rossmann-fold domains"/>
    <property type="match status" value="1"/>
</dbReference>
<protein>
    <submittedName>
        <fullName evidence="3">Short-chain dehydrogenase</fullName>
    </submittedName>
</protein>
<evidence type="ECO:0000256" key="2">
    <source>
        <dbReference type="ARBA" id="ARBA00023002"/>
    </source>
</evidence>
<dbReference type="PRINTS" id="PR00080">
    <property type="entry name" value="SDRFAMILY"/>
</dbReference>
<dbReference type="PANTHER" id="PTHR24321">
    <property type="entry name" value="DEHYDROGENASES, SHORT CHAIN"/>
    <property type="match status" value="1"/>
</dbReference>
<dbReference type="Gene3D" id="3.40.50.720">
    <property type="entry name" value="NAD(P)-binding Rossmann-like Domain"/>
    <property type="match status" value="1"/>
</dbReference>
<dbReference type="AlphaFoldDB" id="A0A7I7Z0X6"/>
<dbReference type="InterPro" id="IPR020904">
    <property type="entry name" value="Sc_DH/Rdtase_CS"/>
</dbReference>
<keyword evidence="4" id="KW-1185">Reference proteome</keyword>
<reference evidence="3 4" key="1">
    <citation type="journal article" date="2019" name="Emerg. Microbes Infect.">
        <title>Comprehensive subspecies identification of 175 nontuberculous mycobacteria species based on 7547 genomic profiles.</title>
        <authorList>
            <person name="Matsumoto Y."/>
            <person name="Kinjo T."/>
            <person name="Motooka D."/>
            <person name="Nabeya D."/>
            <person name="Jung N."/>
            <person name="Uechi K."/>
            <person name="Horii T."/>
            <person name="Iida T."/>
            <person name="Fujita J."/>
            <person name="Nakamura S."/>
        </authorList>
    </citation>
    <scope>NUCLEOTIDE SEQUENCE [LARGE SCALE GENOMIC DNA]</scope>
    <source>
        <strain evidence="3 4">JCM 14742</strain>
    </source>
</reference>